<accession>A0A9J5YJV6</accession>
<dbReference type="Proteomes" id="UP000824120">
    <property type="component" value="Chromosome 6"/>
</dbReference>
<evidence type="ECO:0000313" key="2">
    <source>
        <dbReference type="Proteomes" id="UP000824120"/>
    </source>
</evidence>
<evidence type="ECO:0000313" key="1">
    <source>
        <dbReference type="EMBL" id="KAG5601035.1"/>
    </source>
</evidence>
<gene>
    <name evidence="1" type="ORF">H5410_032405</name>
</gene>
<keyword evidence="2" id="KW-1185">Reference proteome</keyword>
<sequence>MEIEIVLRQLGFSIDIVWRLISNNWYSVSVNGQPPDLFKSSRRRRLPFTYITVKGSLFNEGDDRSGMTTVHVKW</sequence>
<reference evidence="1 2" key="1">
    <citation type="submission" date="2020-09" db="EMBL/GenBank/DDBJ databases">
        <title>De no assembly of potato wild relative species, Solanum commersonii.</title>
        <authorList>
            <person name="Cho K."/>
        </authorList>
    </citation>
    <scope>NUCLEOTIDE SEQUENCE [LARGE SCALE GENOMIC DNA]</scope>
    <source>
        <strain evidence="1">LZ3.2</strain>
        <tissue evidence="1">Leaf</tissue>
    </source>
</reference>
<dbReference type="EMBL" id="JACXVP010000006">
    <property type="protein sequence ID" value="KAG5601035.1"/>
    <property type="molecule type" value="Genomic_DNA"/>
</dbReference>
<name>A0A9J5YJV6_SOLCO</name>
<comment type="caution">
    <text evidence="1">The sequence shown here is derived from an EMBL/GenBank/DDBJ whole genome shotgun (WGS) entry which is preliminary data.</text>
</comment>
<protein>
    <submittedName>
        <fullName evidence="1">Uncharacterized protein</fullName>
    </submittedName>
</protein>
<organism evidence="1 2">
    <name type="scientific">Solanum commersonii</name>
    <name type="common">Commerson's wild potato</name>
    <name type="synonym">Commerson's nightshade</name>
    <dbReference type="NCBI Taxonomy" id="4109"/>
    <lineage>
        <taxon>Eukaryota</taxon>
        <taxon>Viridiplantae</taxon>
        <taxon>Streptophyta</taxon>
        <taxon>Embryophyta</taxon>
        <taxon>Tracheophyta</taxon>
        <taxon>Spermatophyta</taxon>
        <taxon>Magnoliopsida</taxon>
        <taxon>eudicotyledons</taxon>
        <taxon>Gunneridae</taxon>
        <taxon>Pentapetalae</taxon>
        <taxon>asterids</taxon>
        <taxon>lamiids</taxon>
        <taxon>Solanales</taxon>
        <taxon>Solanaceae</taxon>
        <taxon>Solanoideae</taxon>
        <taxon>Solaneae</taxon>
        <taxon>Solanum</taxon>
    </lineage>
</organism>
<proteinExistence type="predicted"/>
<dbReference type="AlphaFoldDB" id="A0A9J5YJV6"/>